<proteinExistence type="predicted"/>
<keyword evidence="3" id="KW-1185">Reference proteome</keyword>
<comment type="caution">
    <text evidence="2">The sequence shown here is derived from an EMBL/GenBank/DDBJ whole genome shotgun (WGS) entry which is preliminary data.</text>
</comment>
<organism evidence="2 3">
    <name type="scientific">Hyunsoonleella aestuarii</name>
    <dbReference type="NCBI Taxonomy" id="912802"/>
    <lineage>
        <taxon>Bacteria</taxon>
        <taxon>Pseudomonadati</taxon>
        <taxon>Bacteroidota</taxon>
        <taxon>Flavobacteriia</taxon>
        <taxon>Flavobacteriales</taxon>
        <taxon>Flavobacteriaceae</taxon>
    </lineage>
</organism>
<evidence type="ECO:0008006" key="4">
    <source>
        <dbReference type="Google" id="ProtNLM"/>
    </source>
</evidence>
<protein>
    <recommendedName>
        <fullName evidence="4">Lipocalin-like domain-containing protein</fullName>
    </recommendedName>
</protein>
<keyword evidence="1" id="KW-0732">Signal</keyword>
<dbReference type="RefSeq" id="WP_139001753.1">
    <property type="nucleotide sequence ID" value="NZ_BAABAV010000001.1"/>
</dbReference>
<gene>
    <name evidence="2" type="ORF">GCM10022257_03820</name>
</gene>
<feature type="chain" id="PRO_5046769345" description="Lipocalin-like domain-containing protein" evidence="1">
    <location>
        <begin position="21"/>
        <end position="141"/>
    </location>
</feature>
<reference evidence="3" key="1">
    <citation type="journal article" date="2019" name="Int. J. Syst. Evol. Microbiol.">
        <title>The Global Catalogue of Microorganisms (GCM) 10K type strain sequencing project: providing services to taxonomists for standard genome sequencing and annotation.</title>
        <authorList>
            <consortium name="The Broad Institute Genomics Platform"/>
            <consortium name="The Broad Institute Genome Sequencing Center for Infectious Disease"/>
            <person name="Wu L."/>
            <person name="Ma J."/>
        </authorList>
    </citation>
    <scope>NUCLEOTIDE SEQUENCE [LARGE SCALE GENOMIC DNA]</scope>
    <source>
        <strain evidence="3">JCM 17452</strain>
    </source>
</reference>
<name>A0ABP8E7Q4_9FLAO</name>
<dbReference type="Gene3D" id="2.40.128.490">
    <property type="entry name" value="Uncharacterised protein PF14869, DUF4488"/>
    <property type="match status" value="1"/>
</dbReference>
<accession>A0ABP8E7Q4</accession>
<dbReference type="EMBL" id="BAABAV010000001">
    <property type="protein sequence ID" value="GAA4268281.1"/>
    <property type="molecule type" value="Genomic_DNA"/>
</dbReference>
<dbReference type="Proteomes" id="UP001500027">
    <property type="component" value="Unassembled WGS sequence"/>
</dbReference>
<dbReference type="PROSITE" id="PS51257">
    <property type="entry name" value="PROKAR_LIPOPROTEIN"/>
    <property type="match status" value="1"/>
</dbReference>
<evidence type="ECO:0000313" key="2">
    <source>
        <dbReference type="EMBL" id="GAA4268281.1"/>
    </source>
</evidence>
<feature type="signal peptide" evidence="1">
    <location>
        <begin position="1"/>
        <end position="20"/>
    </location>
</feature>
<evidence type="ECO:0000313" key="3">
    <source>
        <dbReference type="Proteomes" id="UP001500027"/>
    </source>
</evidence>
<sequence>MRVLAILLLFFLLLSCSKRQNTNALIGTWKMVYAETLENDSLVVKDLSNTEFIKIINQDHFAFFNQQKESENRFYSGGGSYLLNGNNYYETLSYISKVNLRGHVFPFHIEFRGDTLIQSGIEKVEKANINRKITEKYIKMR</sequence>
<evidence type="ECO:0000256" key="1">
    <source>
        <dbReference type="SAM" id="SignalP"/>
    </source>
</evidence>